<comment type="caution">
    <text evidence="3">The sequence shown here is derived from an EMBL/GenBank/DDBJ whole genome shotgun (WGS) entry which is preliminary data.</text>
</comment>
<gene>
    <name evidence="3" type="ORF">IW261DRAFT_439453</name>
</gene>
<keyword evidence="2" id="KW-0732">Signal</keyword>
<protein>
    <submittedName>
        <fullName evidence="3">Uncharacterized protein</fullName>
    </submittedName>
</protein>
<dbReference type="InterPro" id="IPR018803">
    <property type="entry name" value="Ish1/Msc1-like"/>
</dbReference>
<accession>A0AA39UEW5</accession>
<name>A0AA39UEW5_9AGAR</name>
<reference evidence="3" key="1">
    <citation type="submission" date="2023-06" db="EMBL/GenBank/DDBJ databases">
        <authorList>
            <consortium name="Lawrence Berkeley National Laboratory"/>
            <person name="Ahrendt S."/>
            <person name="Sahu N."/>
            <person name="Indic B."/>
            <person name="Wong-Bajracharya J."/>
            <person name="Merenyi Z."/>
            <person name="Ke H.-M."/>
            <person name="Monk M."/>
            <person name="Kocsube S."/>
            <person name="Drula E."/>
            <person name="Lipzen A."/>
            <person name="Balint B."/>
            <person name="Henrissat B."/>
            <person name="Andreopoulos B."/>
            <person name="Martin F.M."/>
            <person name="Harder C.B."/>
            <person name="Rigling D."/>
            <person name="Ford K.L."/>
            <person name="Foster G.D."/>
            <person name="Pangilinan J."/>
            <person name="Papanicolaou A."/>
            <person name="Barry K."/>
            <person name="LaButti K."/>
            <person name="Viragh M."/>
            <person name="Koriabine M."/>
            <person name="Yan M."/>
            <person name="Riley R."/>
            <person name="Champramary S."/>
            <person name="Plett K.L."/>
            <person name="Tsai I.J."/>
            <person name="Slot J."/>
            <person name="Sipos G."/>
            <person name="Plett J."/>
            <person name="Nagy L.G."/>
            <person name="Grigoriev I.V."/>
        </authorList>
    </citation>
    <scope>NUCLEOTIDE SEQUENCE</scope>
    <source>
        <strain evidence="3">ICMP 16352</strain>
    </source>
</reference>
<organism evidence="3 4">
    <name type="scientific">Armillaria novae-zelandiae</name>
    <dbReference type="NCBI Taxonomy" id="153914"/>
    <lineage>
        <taxon>Eukaryota</taxon>
        <taxon>Fungi</taxon>
        <taxon>Dikarya</taxon>
        <taxon>Basidiomycota</taxon>
        <taxon>Agaricomycotina</taxon>
        <taxon>Agaricomycetes</taxon>
        <taxon>Agaricomycetidae</taxon>
        <taxon>Agaricales</taxon>
        <taxon>Marasmiineae</taxon>
        <taxon>Physalacriaceae</taxon>
        <taxon>Armillaria</taxon>
    </lineage>
</organism>
<keyword evidence="4" id="KW-1185">Reference proteome</keyword>
<sequence length="498" mass="57194">MKPSIILLAVLAVGAQASWFGSDTPKYTEWSNEELQKWLKEHHISTPSLDTYSRNDLLELVKSNWNGAAAWSYDQYVSAQKSFSSMRDSAFDTWDESRLREFLLEQGIVAPKGHREELVLLAKNRYKSYTDAASSFASQASATASSAVYGNAQHQATQSVSSFVAQATESVLRAMDDSKDYVYSTWDDAQLRDYLVQKGVLKSKTEKRRGELLVMMKDTYYSVADPVWEAWSNSFMYEWLTSHNVLDGRSNLEKNRDALLAQMSKYYYTPNSYFWDTWSDSDLKAWLVEHNIIKGNAQVKRDKMMKLVRDNYSNAHDSFWNAWSDSQLHLWLIDNDYLRSDAQVKRDELVKLMNQKYFGHIITRRGVSHLARCSASRFPPRTRHERERTSHLSTGSASYVLFFSSSRMTTLTPTAEETRIRYSQSQYGAQSLFNWIRDIVYTVEGKVTQVWEMFTGSAEEKLQAGKKAGEDVQSKGKQEWEHATAKAGQATKKAQEEL</sequence>
<evidence type="ECO:0000313" key="4">
    <source>
        <dbReference type="Proteomes" id="UP001175227"/>
    </source>
</evidence>
<evidence type="ECO:0000256" key="1">
    <source>
        <dbReference type="SAM" id="MobiDB-lite"/>
    </source>
</evidence>
<proteinExistence type="predicted"/>
<feature type="region of interest" description="Disordered" evidence="1">
    <location>
        <begin position="462"/>
        <end position="498"/>
    </location>
</feature>
<dbReference type="AlphaFoldDB" id="A0AA39UEW5"/>
<feature type="signal peptide" evidence="2">
    <location>
        <begin position="1"/>
        <end position="17"/>
    </location>
</feature>
<feature type="compositionally biased region" description="Basic and acidic residues" evidence="1">
    <location>
        <begin position="462"/>
        <end position="484"/>
    </location>
</feature>
<dbReference type="Proteomes" id="UP001175227">
    <property type="component" value="Unassembled WGS sequence"/>
</dbReference>
<evidence type="ECO:0000313" key="3">
    <source>
        <dbReference type="EMBL" id="KAK0476115.1"/>
    </source>
</evidence>
<dbReference type="Pfam" id="PF10281">
    <property type="entry name" value="Ish1"/>
    <property type="match status" value="5"/>
</dbReference>
<dbReference type="EMBL" id="JAUEPR010000021">
    <property type="protein sequence ID" value="KAK0476115.1"/>
    <property type="molecule type" value="Genomic_DNA"/>
</dbReference>
<feature type="chain" id="PRO_5041253050" evidence="2">
    <location>
        <begin position="18"/>
        <end position="498"/>
    </location>
</feature>
<evidence type="ECO:0000256" key="2">
    <source>
        <dbReference type="SAM" id="SignalP"/>
    </source>
</evidence>